<reference evidence="8 9" key="1">
    <citation type="journal article" date="2018" name="Gigascience">
        <title>Genomes of trombidid mites reveal novel predicted allergens and laterally-transferred genes associated with secondary metabolism.</title>
        <authorList>
            <person name="Dong X."/>
            <person name="Chaisiri K."/>
            <person name="Xia D."/>
            <person name="Armstrong S.D."/>
            <person name="Fang Y."/>
            <person name="Donnelly M.J."/>
            <person name="Kadowaki T."/>
            <person name="McGarry J.W."/>
            <person name="Darby A.C."/>
            <person name="Makepeace B.L."/>
        </authorList>
    </citation>
    <scope>NUCLEOTIDE SEQUENCE [LARGE SCALE GENOMIC DNA]</scope>
    <source>
        <strain evidence="8">UoL-UT</strain>
    </source>
</reference>
<comment type="cofactor">
    <cofactor evidence="1 7">
        <name>heme</name>
        <dbReference type="ChEBI" id="CHEBI:30413"/>
    </cofactor>
</comment>
<dbReference type="VEuPathDB" id="VectorBase:LDEU013582"/>
<keyword evidence="5 7" id="KW-0408">Iron</keyword>
<accession>A0A443RTB3</accession>
<dbReference type="AlphaFoldDB" id="A0A443RTB3"/>
<keyword evidence="7" id="KW-0349">Heme</keyword>
<dbReference type="InterPro" id="IPR002401">
    <property type="entry name" value="Cyt_P450_E_grp-I"/>
</dbReference>
<evidence type="ECO:0000256" key="2">
    <source>
        <dbReference type="ARBA" id="ARBA00010617"/>
    </source>
</evidence>
<evidence type="ECO:0000256" key="7">
    <source>
        <dbReference type="PIRSR" id="PIRSR602401-1"/>
    </source>
</evidence>
<dbReference type="PANTHER" id="PTHR24303:SF31">
    <property type="entry name" value="CYTOCHROME P450 307A1-RELATED"/>
    <property type="match status" value="1"/>
</dbReference>
<feature type="binding site" description="axial binding residue" evidence="7">
    <location>
        <position position="12"/>
    </location>
    <ligand>
        <name>heme</name>
        <dbReference type="ChEBI" id="CHEBI:30413"/>
    </ligand>
    <ligandPart>
        <name>Fe</name>
        <dbReference type="ChEBI" id="CHEBI:18248"/>
    </ligandPart>
</feature>
<proteinExistence type="inferred from homology"/>
<dbReference type="Pfam" id="PF00067">
    <property type="entry name" value="p450"/>
    <property type="match status" value="1"/>
</dbReference>
<evidence type="ECO:0000256" key="1">
    <source>
        <dbReference type="ARBA" id="ARBA00001971"/>
    </source>
</evidence>
<dbReference type="InterPro" id="IPR036396">
    <property type="entry name" value="Cyt_P450_sf"/>
</dbReference>
<dbReference type="InterPro" id="IPR001128">
    <property type="entry name" value="Cyt_P450"/>
</dbReference>
<gene>
    <name evidence="8" type="ORF">B4U80_14610</name>
</gene>
<comment type="caution">
    <text evidence="8">The sequence shown here is derived from an EMBL/GenBank/DDBJ whole genome shotgun (WGS) entry which is preliminary data.</text>
</comment>
<dbReference type="EMBL" id="NCKV01039354">
    <property type="protein sequence ID" value="RWS18458.1"/>
    <property type="molecule type" value="Genomic_DNA"/>
</dbReference>
<keyword evidence="6" id="KW-0503">Monooxygenase</keyword>
<dbReference type="GO" id="GO:0004497">
    <property type="term" value="F:monooxygenase activity"/>
    <property type="evidence" value="ECO:0007669"/>
    <property type="project" value="UniProtKB-KW"/>
</dbReference>
<comment type="similarity">
    <text evidence="2">Belongs to the cytochrome P450 family.</text>
</comment>
<keyword evidence="9" id="KW-1185">Reference proteome</keyword>
<dbReference type="OrthoDB" id="3945418at2759"/>
<dbReference type="SUPFAM" id="SSF48264">
    <property type="entry name" value="Cytochrome P450"/>
    <property type="match status" value="1"/>
</dbReference>
<sequence>MSLPFGIGVRKCSGYKLAEIEIFIAVVRLIRRYEFTLPSENSCDADKLTGNIRHVQPFKVCAKKRQYSLDSLE</sequence>
<dbReference type="Proteomes" id="UP000288716">
    <property type="component" value="Unassembled WGS sequence"/>
</dbReference>
<evidence type="ECO:0000256" key="6">
    <source>
        <dbReference type="ARBA" id="ARBA00023033"/>
    </source>
</evidence>
<evidence type="ECO:0000256" key="5">
    <source>
        <dbReference type="ARBA" id="ARBA00023004"/>
    </source>
</evidence>
<evidence type="ECO:0000256" key="4">
    <source>
        <dbReference type="ARBA" id="ARBA00023002"/>
    </source>
</evidence>
<dbReference type="GO" id="GO:0016705">
    <property type="term" value="F:oxidoreductase activity, acting on paired donors, with incorporation or reduction of molecular oxygen"/>
    <property type="evidence" value="ECO:0007669"/>
    <property type="project" value="InterPro"/>
</dbReference>
<keyword evidence="3 7" id="KW-0479">Metal-binding</keyword>
<dbReference type="Gene3D" id="1.10.630.10">
    <property type="entry name" value="Cytochrome P450"/>
    <property type="match status" value="1"/>
</dbReference>
<protein>
    <submittedName>
        <fullName evidence="8">Cytochrome P450 2J6-like isoform X1</fullName>
    </submittedName>
</protein>
<evidence type="ECO:0000256" key="3">
    <source>
        <dbReference type="ARBA" id="ARBA00022723"/>
    </source>
</evidence>
<keyword evidence="4" id="KW-0560">Oxidoreductase</keyword>
<evidence type="ECO:0000313" key="8">
    <source>
        <dbReference type="EMBL" id="RWS18458.1"/>
    </source>
</evidence>
<dbReference type="PRINTS" id="PR00463">
    <property type="entry name" value="EP450I"/>
</dbReference>
<name>A0A443RTB3_9ACAR</name>
<evidence type="ECO:0000313" key="9">
    <source>
        <dbReference type="Proteomes" id="UP000288716"/>
    </source>
</evidence>
<dbReference type="GO" id="GO:0005506">
    <property type="term" value="F:iron ion binding"/>
    <property type="evidence" value="ECO:0007669"/>
    <property type="project" value="InterPro"/>
</dbReference>
<organism evidence="8 9">
    <name type="scientific">Leptotrombidium deliense</name>
    <dbReference type="NCBI Taxonomy" id="299467"/>
    <lineage>
        <taxon>Eukaryota</taxon>
        <taxon>Metazoa</taxon>
        <taxon>Ecdysozoa</taxon>
        <taxon>Arthropoda</taxon>
        <taxon>Chelicerata</taxon>
        <taxon>Arachnida</taxon>
        <taxon>Acari</taxon>
        <taxon>Acariformes</taxon>
        <taxon>Trombidiformes</taxon>
        <taxon>Prostigmata</taxon>
        <taxon>Anystina</taxon>
        <taxon>Parasitengona</taxon>
        <taxon>Trombiculoidea</taxon>
        <taxon>Trombiculidae</taxon>
        <taxon>Leptotrombidium</taxon>
    </lineage>
</organism>
<dbReference type="GO" id="GO:0020037">
    <property type="term" value="F:heme binding"/>
    <property type="evidence" value="ECO:0007669"/>
    <property type="project" value="InterPro"/>
</dbReference>
<dbReference type="PANTHER" id="PTHR24303">
    <property type="entry name" value="HEME-BINDING MONOOXYGENASE FAMILY"/>
    <property type="match status" value="1"/>
</dbReference>